<keyword evidence="2" id="KW-0238">DNA-binding</keyword>
<dbReference type="AlphaFoldDB" id="A0A4R9GKW1"/>
<name>A0A4R9GKW1_9LEPT</name>
<organism evidence="5 6">
    <name type="scientific">Leptospira fluminis</name>
    <dbReference type="NCBI Taxonomy" id="2484979"/>
    <lineage>
        <taxon>Bacteria</taxon>
        <taxon>Pseudomonadati</taxon>
        <taxon>Spirochaetota</taxon>
        <taxon>Spirochaetia</taxon>
        <taxon>Leptospirales</taxon>
        <taxon>Leptospiraceae</taxon>
        <taxon>Leptospira</taxon>
    </lineage>
</organism>
<evidence type="ECO:0000313" key="5">
    <source>
        <dbReference type="EMBL" id="TGK15185.1"/>
    </source>
</evidence>
<dbReference type="Gene3D" id="1.10.10.10">
    <property type="entry name" value="Winged helix-like DNA-binding domain superfamily/Winged helix DNA-binding domain"/>
    <property type="match status" value="1"/>
</dbReference>
<dbReference type="PANTHER" id="PTHR33164">
    <property type="entry name" value="TRANSCRIPTIONAL REGULATOR, MARR FAMILY"/>
    <property type="match status" value="1"/>
</dbReference>
<dbReference type="GO" id="GO:0003700">
    <property type="term" value="F:DNA-binding transcription factor activity"/>
    <property type="evidence" value="ECO:0007669"/>
    <property type="project" value="InterPro"/>
</dbReference>
<protein>
    <submittedName>
        <fullName evidence="5">MarR family transcriptional regulator</fullName>
    </submittedName>
</protein>
<evidence type="ECO:0000256" key="3">
    <source>
        <dbReference type="ARBA" id="ARBA00023163"/>
    </source>
</evidence>
<reference evidence="5" key="1">
    <citation type="journal article" date="2019" name="PLoS Negl. Trop. Dis.">
        <title>Revisiting the worldwide diversity of Leptospira species in the environment.</title>
        <authorList>
            <person name="Vincent A.T."/>
            <person name="Schiettekatte O."/>
            <person name="Bourhy P."/>
            <person name="Veyrier F.J."/>
            <person name="Picardeau M."/>
        </authorList>
    </citation>
    <scope>NUCLEOTIDE SEQUENCE [LARGE SCALE GENOMIC DNA]</scope>
    <source>
        <strain evidence="5">SCS5</strain>
    </source>
</reference>
<comment type="caution">
    <text evidence="5">The sequence shown here is derived from an EMBL/GenBank/DDBJ whole genome shotgun (WGS) entry which is preliminary data.</text>
</comment>
<dbReference type="PROSITE" id="PS50995">
    <property type="entry name" value="HTH_MARR_2"/>
    <property type="match status" value="1"/>
</dbReference>
<feature type="domain" description="HTH marR-type" evidence="4">
    <location>
        <begin position="13"/>
        <end position="149"/>
    </location>
</feature>
<keyword evidence="1" id="KW-0805">Transcription regulation</keyword>
<evidence type="ECO:0000256" key="1">
    <source>
        <dbReference type="ARBA" id="ARBA00023015"/>
    </source>
</evidence>
<keyword evidence="3" id="KW-0804">Transcription</keyword>
<dbReference type="RefSeq" id="WP_135814563.1">
    <property type="nucleotide sequence ID" value="NZ_RQEV01000017.1"/>
</dbReference>
<dbReference type="SMART" id="SM00347">
    <property type="entry name" value="HTH_MARR"/>
    <property type="match status" value="1"/>
</dbReference>
<dbReference type="InterPro" id="IPR039422">
    <property type="entry name" value="MarR/SlyA-like"/>
</dbReference>
<evidence type="ECO:0000313" key="6">
    <source>
        <dbReference type="Proteomes" id="UP000297855"/>
    </source>
</evidence>
<dbReference type="SUPFAM" id="SSF46785">
    <property type="entry name" value="Winged helix' DNA-binding domain"/>
    <property type="match status" value="1"/>
</dbReference>
<dbReference type="InterPro" id="IPR036388">
    <property type="entry name" value="WH-like_DNA-bd_sf"/>
</dbReference>
<dbReference type="OrthoDB" id="9806864at2"/>
<dbReference type="PANTHER" id="PTHR33164:SF64">
    <property type="entry name" value="TRANSCRIPTIONAL REGULATOR SLYA"/>
    <property type="match status" value="1"/>
</dbReference>
<gene>
    <name evidence="5" type="ORF">EHO61_15990</name>
</gene>
<proteinExistence type="predicted"/>
<evidence type="ECO:0000259" key="4">
    <source>
        <dbReference type="PROSITE" id="PS50995"/>
    </source>
</evidence>
<dbReference type="GO" id="GO:0003677">
    <property type="term" value="F:DNA binding"/>
    <property type="evidence" value="ECO:0007669"/>
    <property type="project" value="UniProtKB-KW"/>
</dbReference>
<dbReference type="Proteomes" id="UP000297855">
    <property type="component" value="Unassembled WGS sequence"/>
</dbReference>
<dbReference type="EMBL" id="RQEV01000017">
    <property type="protein sequence ID" value="TGK15185.1"/>
    <property type="molecule type" value="Genomic_DNA"/>
</dbReference>
<accession>A0A4R9GKW1</accession>
<dbReference type="Pfam" id="PF01047">
    <property type="entry name" value="MarR"/>
    <property type="match status" value="1"/>
</dbReference>
<keyword evidence="6" id="KW-1185">Reference proteome</keyword>
<dbReference type="InterPro" id="IPR000835">
    <property type="entry name" value="HTH_MarR-typ"/>
</dbReference>
<dbReference type="InterPro" id="IPR036390">
    <property type="entry name" value="WH_DNA-bd_sf"/>
</dbReference>
<evidence type="ECO:0000256" key="2">
    <source>
        <dbReference type="ARBA" id="ARBA00023125"/>
    </source>
</evidence>
<dbReference type="GO" id="GO:0006950">
    <property type="term" value="P:response to stress"/>
    <property type="evidence" value="ECO:0007669"/>
    <property type="project" value="TreeGrafter"/>
</dbReference>
<sequence>MSKDEIFGFDKAEDSPGFLLWQVSNLWQREIRKILEPLDLTHAQFVVLAVTYWLECSGVETTQIRISDQAKTDPMSTSTALRTLEGKKMVSRFAHDSDTRAKLVRVTAEGKNLLKVAVREVEAFDERFFAPLGSRRKDFLKGLQGLCDV</sequence>